<organism evidence="1 2">
    <name type="scientific">Micromonospora cremea</name>
    <dbReference type="NCBI Taxonomy" id="709881"/>
    <lineage>
        <taxon>Bacteria</taxon>
        <taxon>Bacillati</taxon>
        <taxon>Actinomycetota</taxon>
        <taxon>Actinomycetes</taxon>
        <taxon>Micromonosporales</taxon>
        <taxon>Micromonosporaceae</taxon>
        <taxon>Micromonospora</taxon>
    </lineage>
</organism>
<dbReference type="STRING" id="709881.SAMN04489832_5844"/>
<dbReference type="OrthoDB" id="3544511at2"/>
<gene>
    <name evidence="1" type="ORF">SAMN04489832_5844</name>
</gene>
<evidence type="ECO:0000313" key="1">
    <source>
        <dbReference type="EMBL" id="SIN35662.1"/>
    </source>
</evidence>
<dbReference type="AlphaFoldDB" id="A0A1N6ANU2"/>
<reference evidence="2" key="1">
    <citation type="submission" date="2016-12" db="EMBL/GenBank/DDBJ databases">
        <authorList>
            <person name="Varghese N."/>
            <person name="Submissions S."/>
        </authorList>
    </citation>
    <scope>NUCLEOTIDE SEQUENCE [LARGE SCALE GENOMIC DNA]</scope>
    <source>
        <strain evidence="2">DSM 45599</strain>
    </source>
</reference>
<accession>A0A1N6ANU2</accession>
<dbReference type="Proteomes" id="UP000185124">
    <property type="component" value="Unassembled WGS sequence"/>
</dbReference>
<dbReference type="RefSeq" id="WP_159451080.1">
    <property type="nucleotide sequence ID" value="NZ_FSQT01000002.1"/>
</dbReference>
<proteinExistence type="predicted"/>
<dbReference type="EMBL" id="FSQT01000002">
    <property type="protein sequence ID" value="SIN35662.1"/>
    <property type="molecule type" value="Genomic_DNA"/>
</dbReference>
<name>A0A1N6ANU2_9ACTN</name>
<sequence length="50" mass="6097">MDETFFAHQIDLVGHWFRSPGRTDWQAVNREDLRTFSREMSERMAPAWRK</sequence>
<keyword evidence="2" id="KW-1185">Reference proteome</keyword>
<protein>
    <submittedName>
        <fullName evidence="1">Uncharacterized protein</fullName>
    </submittedName>
</protein>
<evidence type="ECO:0000313" key="2">
    <source>
        <dbReference type="Proteomes" id="UP000185124"/>
    </source>
</evidence>